<evidence type="ECO:0000313" key="1">
    <source>
        <dbReference type="EMBL" id="CAE0708074.1"/>
    </source>
</evidence>
<gene>
    <name evidence="1" type="ORF">PAUS00366_LOCUS794</name>
</gene>
<protein>
    <submittedName>
        <fullName evidence="1">Uncharacterized protein</fullName>
    </submittedName>
</protein>
<proteinExistence type="predicted"/>
<dbReference type="Gene3D" id="3.90.1720.10">
    <property type="entry name" value="endopeptidase domain like (from Nostoc punctiforme)"/>
    <property type="match status" value="1"/>
</dbReference>
<sequence length="315" mass="35541">MSSPLHGNVDLAQRLRNIFTPKRVQVLKKMGAGAVVSSIPVFVWWKWAIEQRHKRAEDVRTRVRVPNVQTIDDLMIERCRPGDILLFDRRWEHCAAGPLAALVCILGRSLLSFNDKSKSMGDGKFDHCGIVVPGYVKHESDRYDPANLLLLEATASEGIVARPLLARLELSESRSVVLLPLALPGERRNDQFYESSSSVIATEQIVHKKLEEFRDNWVELSKSMNYSAAHSTLGLIGAIAYFLGYHTANPGPTSPSAWFVTKALAEAKVAQNVSERSIKEAKVEDFLRDYRFQDQDVIRLRPGWRFLAPVSFRET</sequence>
<name>A0A7S4A9M2_9STRA</name>
<dbReference type="AlphaFoldDB" id="A0A7S4A9M2"/>
<reference evidence="1" key="1">
    <citation type="submission" date="2021-01" db="EMBL/GenBank/DDBJ databases">
        <authorList>
            <person name="Corre E."/>
            <person name="Pelletier E."/>
            <person name="Niang G."/>
            <person name="Scheremetjew M."/>
            <person name="Finn R."/>
            <person name="Kale V."/>
            <person name="Holt S."/>
            <person name="Cochrane G."/>
            <person name="Meng A."/>
            <person name="Brown T."/>
            <person name="Cohen L."/>
        </authorList>
    </citation>
    <scope>NUCLEOTIDE SEQUENCE</scope>
    <source>
        <strain evidence="1">10249 10 AB</strain>
    </source>
</reference>
<organism evidence="1">
    <name type="scientific">Pseudo-nitzschia australis</name>
    <dbReference type="NCBI Taxonomy" id="44445"/>
    <lineage>
        <taxon>Eukaryota</taxon>
        <taxon>Sar</taxon>
        <taxon>Stramenopiles</taxon>
        <taxon>Ochrophyta</taxon>
        <taxon>Bacillariophyta</taxon>
        <taxon>Bacillariophyceae</taxon>
        <taxon>Bacillariophycidae</taxon>
        <taxon>Bacillariales</taxon>
        <taxon>Bacillariaceae</taxon>
        <taxon>Pseudo-nitzschia</taxon>
    </lineage>
</organism>
<accession>A0A7S4A9M2</accession>
<dbReference type="EMBL" id="HBIX01001025">
    <property type="protein sequence ID" value="CAE0708074.1"/>
    <property type="molecule type" value="Transcribed_RNA"/>
</dbReference>